<dbReference type="SUPFAM" id="SSF51261">
    <property type="entry name" value="Duplicated hybrid motif"/>
    <property type="match status" value="1"/>
</dbReference>
<dbReference type="GO" id="GO:0006508">
    <property type="term" value="P:proteolysis"/>
    <property type="evidence" value="ECO:0007669"/>
    <property type="project" value="UniProtKB-KW"/>
</dbReference>
<dbReference type="PANTHER" id="PTHR21666">
    <property type="entry name" value="PEPTIDASE-RELATED"/>
    <property type="match status" value="1"/>
</dbReference>
<evidence type="ECO:0000256" key="7">
    <source>
        <dbReference type="ARBA" id="ARBA00023049"/>
    </source>
</evidence>
<keyword evidence="5" id="KW-0378">Hydrolase</keyword>
<evidence type="ECO:0000256" key="1">
    <source>
        <dbReference type="ARBA" id="ARBA00001947"/>
    </source>
</evidence>
<comment type="cofactor">
    <cofactor evidence="1">
        <name>Zn(2+)</name>
        <dbReference type="ChEBI" id="CHEBI:29105"/>
    </cofactor>
</comment>
<dbReference type="GO" id="GO:0004222">
    <property type="term" value="F:metalloendopeptidase activity"/>
    <property type="evidence" value="ECO:0007669"/>
    <property type="project" value="TreeGrafter"/>
</dbReference>
<dbReference type="InterPro" id="IPR050570">
    <property type="entry name" value="Cell_wall_metabolism_enzyme"/>
</dbReference>
<evidence type="ECO:0000256" key="5">
    <source>
        <dbReference type="ARBA" id="ARBA00022801"/>
    </source>
</evidence>
<proteinExistence type="predicted"/>
<dbReference type="InterPro" id="IPR011055">
    <property type="entry name" value="Dup_hybrid_motif"/>
</dbReference>
<keyword evidence="3" id="KW-0645">Protease</keyword>
<dbReference type="Gene3D" id="2.70.70.10">
    <property type="entry name" value="Glucose Permease (Domain IIA)"/>
    <property type="match status" value="1"/>
</dbReference>
<dbReference type="Pfam" id="PF01551">
    <property type="entry name" value="Peptidase_M23"/>
    <property type="match status" value="1"/>
</dbReference>
<dbReference type="EMBL" id="CP053085">
    <property type="protein sequence ID" value="QJR35296.1"/>
    <property type="molecule type" value="Genomic_DNA"/>
</dbReference>
<gene>
    <name evidence="10" type="ORF">HKW67_07145</name>
</gene>
<dbReference type="Gene3D" id="3.10.450.350">
    <property type="match status" value="2"/>
</dbReference>
<comment type="subcellular location">
    <subcellularLocation>
        <location evidence="2">Cell envelope</location>
    </subcellularLocation>
</comment>
<keyword evidence="7" id="KW-0482">Metalloprotease</keyword>
<feature type="domain" description="Csd3-like second N-terminal" evidence="9">
    <location>
        <begin position="106"/>
        <end position="221"/>
    </location>
</feature>
<dbReference type="AlphaFoldDB" id="A0A6M4IPE2"/>
<organism evidence="10 11">
    <name type="scientific">Gemmatimonas groenlandica</name>
    <dbReference type="NCBI Taxonomy" id="2732249"/>
    <lineage>
        <taxon>Bacteria</taxon>
        <taxon>Pseudomonadati</taxon>
        <taxon>Gemmatimonadota</taxon>
        <taxon>Gemmatimonadia</taxon>
        <taxon>Gemmatimonadales</taxon>
        <taxon>Gemmatimonadaceae</taxon>
        <taxon>Gemmatimonas</taxon>
    </lineage>
</organism>
<evidence type="ECO:0000259" key="9">
    <source>
        <dbReference type="Pfam" id="PF19425"/>
    </source>
</evidence>
<evidence type="ECO:0000256" key="4">
    <source>
        <dbReference type="ARBA" id="ARBA00022723"/>
    </source>
</evidence>
<evidence type="ECO:0000256" key="6">
    <source>
        <dbReference type="ARBA" id="ARBA00022833"/>
    </source>
</evidence>
<evidence type="ECO:0000256" key="2">
    <source>
        <dbReference type="ARBA" id="ARBA00004196"/>
    </source>
</evidence>
<keyword evidence="4" id="KW-0479">Metal-binding</keyword>
<evidence type="ECO:0000313" key="10">
    <source>
        <dbReference type="EMBL" id="QJR35296.1"/>
    </source>
</evidence>
<dbReference type="Proteomes" id="UP000500938">
    <property type="component" value="Chromosome"/>
</dbReference>
<name>A0A6M4IPE2_9BACT</name>
<dbReference type="InterPro" id="IPR045834">
    <property type="entry name" value="Csd3_N2"/>
</dbReference>
<accession>A0A6M4IPE2</accession>
<dbReference type="GO" id="GO:0046872">
    <property type="term" value="F:metal ion binding"/>
    <property type="evidence" value="ECO:0007669"/>
    <property type="project" value="UniProtKB-KW"/>
</dbReference>
<keyword evidence="11" id="KW-1185">Reference proteome</keyword>
<evidence type="ECO:0000256" key="3">
    <source>
        <dbReference type="ARBA" id="ARBA00022670"/>
    </source>
</evidence>
<dbReference type="RefSeq" id="WP_171224725.1">
    <property type="nucleotide sequence ID" value="NZ_CP053085.1"/>
</dbReference>
<dbReference type="InterPro" id="IPR016047">
    <property type="entry name" value="M23ase_b-sheet_dom"/>
</dbReference>
<protein>
    <submittedName>
        <fullName evidence="10">M23 family metallopeptidase</fullName>
    </submittedName>
</protein>
<dbReference type="CDD" id="cd12797">
    <property type="entry name" value="M23_peptidase"/>
    <property type="match status" value="1"/>
</dbReference>
<keyword evidence="6" id="KW-0862">Zinc</keyword>
<evidence type="ECO:0000313" key="11">
    <source>
        <dbReference type="Proteomes" id="UP000500938"/>
    </source>
</evidence>
<evidence type="ECO:0000259" key="8">
    <source>
        <dbReference type="Pfam" id="PF01551"/>
    </source>
</evidence>
<reference evidence="10 11" key="1">
    <citation type="submission" date="2020-05" db="EMBL/GenBank/DDBJ databases">
        <title>Complete genome sequence of Gemmatimonas greenlandica TET16.</title>
        <authorList>
            <person name="Zeng Y."/>
        </authorList>
    </citation>
    <scope>NUCLEOTIDE SEQUENCE [LARGE SCALE GENOMIC DNA]</scope>
    <source>
        <strain evidence="10 11">TET16</strain>
    </source>
</reference>
<dbReference type="PANTHER" id="PTHR21666:SF288">
    <property type="entry name" value="CELL DIVISION PROTEIN YTFB"/>
    <property type="match status" value="1"/>
</dbReference>
<feature type="domain" description="M23ase beta-sheet core" evidence="8">
    <location>
        <begin position="234"/>
        <end position="330"/>
    </location>
</feature>
<dbReference type="KEGG" id="ggr:HKW67_07145"/>
<sequence length="381" mass="41137">MRVDTVKRGEPLVAVLERAGVPRDEAARVLMESQAIDARKIRAGTTITSKVSPDSGASEVVLQLAIDRLVRFTRSATAGSRSGWLEKEETLSWTTDTVVVGGVVTSTLTGAIAQGAEAFPANVRDEVAYALADILEYRVDLSRDLREGDTIKVLMERQRAPNGAVRPGDVIAARLTVDGRRVETMRFAQGTKSSYFDGEGKSMRAAFLRAPLAFRRISSVFGLRRHPILGTVRAHQGMDYAAARGTPVRALGDGVVIFAGWKGGYGRVLEIRHRNGFVTRYGHLNAFAPGIRRGTNVSISRTVAFVGTTGLSTAPHLHFEVLVNGKHRDPRVALRNVTGEPLASGQRATFDDLKARLFARLDGPRDASTAAAPVVTRIAGD</sequence>
<dbReference type="GO" id="GO:0030313">
    <property type="term" value="C:cell envelope"/>
    <property type="evidence" value="ECO:0007669"/>
    <property type="project" value="UniProtKB-SubCell"/>
</dbReference>
<dbReference type="Pfam" id="PF19425">
    <property type="entry name" value="Csd3_N2"/>
    <property type="match status" value="1"/>
</dbReference>